<evidence type="ECO:0000313" key="1">
    <source>
        <dbReference type="EMBL" id="SDZ77122.1"/>
    </source>
</evidence>
<name>A0A1H3VSM3_9BACT</name>
<proteinExistence type="predicted"/>
<gene>
    <name evidence="1" type="ORF">SAMN05192529_101372</name>
</gene>
<sequence length="47" mass="5502">MRDLAANKKIRSIENSSIVNTRPYFHHLKDVWVPLCTLTSIDKTILY</sequence>
<keyword evidence="2" id="KW-1185">Reference proteome</keyword>
<dbReference type="AlphaFoldDB" id="A0A1H3VSM3"/>
<protein>
    <submittedName>
        <fullName evidence="1">Uncharacterized protein</fullName>
    </submittedName>
</protein>
<organism evidence="1 2">
    <name type="scientific">Arachidicoccus rhizosphaerae</name>
    <dbReference type="NCBI Taxonomy" id="551991"/>
    <lineage>
        <taxon>Bacteria</taxon>
        <taxon>Pseudomonadati</taxon>
        <taxon>Bacteroidota</taxon>
        <taxon>Chitinophagia</taxon>
        <taxon>Chitinophagales</taxon>
        <taxon>Chitinophagaceae</taxon>
        <taxon>Arachidicoccus</taxon>
    </lineage>
</organism>
<dbReference type="Proteomes" id="UP000199041">
    <property type="component" value="Unassembled WGS sequence"/>
</dbReference>
<accession>A0A1H3VSM3</accession>
<reference evidence="1 2" key="1">
    <citation type="submission" date="2016-10" db="EMBL/GenBank/DDBJ databases">
        <authorList>
            <person name="de Groot N.N."/>
        </authorList>
    </citation>
    <scope>NUCLEOTIDE SEQUENCE [LARGE SCALE GENOMIC DNA]</scope>
    <source>
        <strain evidence="1 2">Vu-144</strain>
    </source>
</reference>
<evidence type="ECO:0000313" key="2">
    <source>
        <dbReference type="Proteomes" id="UP000199041"/>
    </source>
</evidence>
<dbReference type="EMBL" id="FNQY01000001">
    <property type="protein sequence ID" value="SDZ77122.1"/>
    <property type="molecule type" value="Genomic_DNA"/>
</dbReference>